<dbReference type="OrthoDB" id="413361at2759"/>
<dbReference type="EMBL" id="QJKJ01003475">
    <property type="protein sequence ID" value="RDX98323.1"/>
    <property type="molecule type" value="Genomic_DNA"/>
</dbReference>
<protein>
    <recommendedName>
        <fullName evidence="3">Integrase catalytic domain-containing protein</fullName>
    </recommendedName>
</protein>
<evidence type="ECO:0008006" key="3">
    <source>
        <dbReference type="Google" id="ProtNLM"/>
    </source>
</evidence>
<proteinExistence type="predicted"/>
<comment type="caution">
    <text evidence="1">The sequence shown here is derived from an EMBL/GenBank/DDBJ whole genome shotgun (WGS) entry which is preliminary data.</text>
</comment>
<dbReference type="AlphaFoldDB" id="A0A371H6L8"/>
<name>A0A371H6L8_MUCPR</name>
<evidence type="ECO:0000313" key="2">
    <source>
        <dbReference type="Proteomes" id="UP000257109"/>
    </source>
</evidence>
<evidence type="ECO:0000313" key="1">
    <source>
        <dbReference type="EMBL" id="RDX98323.1"/>
    </source>
</evidence>
<keyword evidence="2" id="KW-1185">Reference proteome</keyword>
<reference evidence="1" key="1">
    <citation type="submission" date="2018-05" db="EMBL/GenBank/DDBJ databases">
        <title>Draft genome of Mucuna pruriens seed.</title>
        <authorList>
            <person name="Nnadi N.E."/>
            <person name="Vos R."/>
            <person name="Hasami M.H."/>
            <person name="Devisetty U.K."/>
            <person name="Aguiy J.C."/>
        </authorList>
    </citation>
    <scope>NUCLEOTIDE SEQUENCE [LARGE SCALE GENOMIC DNA]</scope>
    <source>
        <strain evidence="1">JCA_2017</strain>
    </source>
</reference>
<sequence length="109" mass="12603">MHSNVCGSIEVASMGDKKYFLSFVDEYTRKLWVITSHMPQHKGLIERRNTTCLNMARIAKQSLGRSGEHNQKCSQERNQMWLISKSLGQFVANIFLMRNEGNLTIRVKQ</sequence>
<gene>
    <name evidence="1" type="ORF">CR513_18777</name>
</gene>
<dbReference type="Proteomes" id="UP000257109">
    <property type="component" value="Unassembled WGS sequence"/>
</dbReference>
<accession>A0A371H6L8</accession>
<feature type="non-terminal residue" evidence="1">
    <location>
        <position position="1"/>
    </location>
</feature>
<organism evidence="1 2">
    <name type="scientific">Mucuna pruriens</name>
    <name type="common">Velvet bean</name>
    <name type="synonym">Dolichos pruriens</name>
    <dbReference type="NCBI Taxonomy" id="157652"/>
    <lineage>
        <taxon>Eukaryota</taxon>
        <taxon>Viridiplantae</taxon>
        <taxon>Streptophyta</taxon>
        <taxon>Embryophyta</taxon>
        <taxon>Tracheophyta</taxon>
        <taxon>Spermatophyta</taxon>
        <taxon>Magnoliopsida</taxon>
        <taxon>eudicotyledons</taxon>
        <taxon>Gunneridae</taxon>
        <taxon>Pentapetalae</taxon>
        <taxon>rosids</taxon>
        <taxon>fabids</taxon>
        <taxon>Fabales</taxon>
        <taxon>Fabaceae</taxon>
        <taxon>Papilionoideae</taxon>
        <taxon>50 kb inversion clade</taxon>
        <taxon>NPAAA clade</taxon>
        <taxon>indigoferoid/millettioid clade</taxon>
        <taxon>Phaseoleae</taxon>
        <taxon>Mucuna</taxon>
    </lineage>
</organism>